<dbReference type="Proteomes" id="UP001597052">
    <property type="component" value="Unassembled WGS sequence"/>
</dbReference>
<keyword evidence="3" id="KW-0255">Endonuclease</keyword>
<evidence type="ECO:0000259" key="2">
    <source>
        <dbReference type="SMART" id="SM00507"/>
    </source>
</evidence>
<protein>
    <submittedName>
        <fullName evidence="3">HNH endonuclease</fullName>
    </submittedName>
</protein>
<dbReference type="Gene3D" id="1.10.30.50">
    <property type="match status" value="1"/>
</dbReference>
<comment type="caution">
    <text evidence="3">The sequence shown here is derived from an EMBL/GenBank/DDBJ whole genome shotgun (WGS) entry which is preliminary data.</text>
</comment>
<keyword evidence="3" id="KW-0540">Nuclease</keyword>
<evidence type="ECO:0000313" key="4">
    <source>
        <dbReference type="Proteomes" id="UP001597052"/>
    </source>
</evidence>
<gene>
    <name evidence="3" type="ORF">ACFSBW_19620</name>
</gene>
<feature type="compositionally biased region" description="Acidic residues" evidence="1">
    <location>
        <begin position="73"/>
        <end position="82"/>
    </location>
</feature>
<proteinExistence type="predicted"/>
<evidence type="ECO:0000313" key="3">
    <source>
        <dbReference type="EMBL" id="MFD1644040.1"/>
    </source>
</evidence>
<reference evidence="3 4" key="1">
    <citation type="journal article" date="2019" name="Int. J. Syst. Evol. Microbiol.">
        <title>The Global Catalogue of Microorganisms (GCM) 10K type strain sequencing project: providing services to taxonomists for standard genome sequencing and annotation.</title>
        <authorList>
            <consortium name="The Broad Institute Genomics Platform"/>
            <consortium name="The Broad Institute Genome Sequencing Center for Infectious Disease"/>
            <person name="Wu L."/>
            <person name="Ma J."/>
        </authorList>
    </citation>
    <scope>NUCLEOTIDE SEQUENCE [LARGE SCALE GENOMIC DNA]</scope>
    <source>
        <strain evidence="3 4">CGMCC 1.10593</strain>
    </source>
</reference>
<dbReference type="GO" id="GO:0004519">
    <property type="term" value="F:endonuclease activity"/>
    <property type="evidence" value="ECO:0007669"/>
    <property type="project" value="UniProtKB-KW"/>
</dbReference>
<dbReference type="SMART" id="SM00507">
    <property type="entry name" value="HNHc"/>
    <property type="match status" value="1"/>
</dbReference>
<name>A0ABD6DCI9_9EURY</name>
<keyword evidence="3" id="KW-0378">Hydrolase</keyword>
<feature type="domain" description="HNH nuclease" evidence="2">
    <location>
        <begin position="2"/>
        <end position="54"/>
    </location>
</feature>
<organism evidence="3 4">
    <name type="scientific">Halohasta litorea</name>
    <dbReference type="NCBI Taxonomy" id="869891"/>
    <lineage>
        <taxon>Archaea</taxon>
        <taxon>Methanobacteriati</taxon>
        <taxon>Methanobacteriota</taxon>
        <taxon>Stenosarchaea group</taxon>
        <taxon>Halobacteria</taxon>
        <taxon>Halobacteriales</taxon>
        <taxon>Haloferacaceae</taxon>
        <taxon>Halohasta</taxon>
    </lineage>
</organism>
<accession>A0ABD6DCI9</accession>
<dbReference type="InterPro" id="IPR003615">
    <property type="entry name" value="HNH_nuc"/>
</dbReference>
<keyword evidence="4" id="KW-1185">Reference proteome</keyword>
<evidence type="ECO:0000256" key="1">
    <source>
        <dbReference type="SAM" id="MobiDB-lite"/>
    </source>
</evidence>
<feature type="region of interest" description="Disordered" evidence="1">
    <location>
        <begin position="68"/>
        <end position="94"/>
    </location>
</feature>
<sequence length="137" mass="15740">MEVIIRDDYACQECGVLGGLKGNAQLHVHHLTPVAEGGGNDRDNLLTLCRDCHLNRYHQWKHLRRGAVTKVTEDDEEDENEGPEGPTPPEGVPHRAYVTIKEPKPGYEYYYWQWRADDTWKNAYIGSVESVEFENNE</sequence>
<dbReference type="RefSeq" id="WP_256397977.1">
    <property type="nucleotide sequence ID" value="NZ_JANHDJ010000025.1"/>
</dbReference>
<dbReference type="InterPro" id="IPR002711">
    <property type="entry name" value="HNH"/>
</dbReference>
<dbReference type="CDD" id="cd00085">
    <property type="entry name" value="HNHc"/>
    <property type="match status" value="1"/>
</dbReference>
<dbReference type="EMBL" id="JBHUDM010000023">
    <property type="protein sequence ID" value="MFD1644040.1"/>
    <property type="molecule type" value="Genomic_DNA"/>
</dbReference>
<dbReference type="AlphaFoldDB" id="A0ABD6DCI9"/>
<dbReference type="Pfam" id="PF01844">
    <property type="entry name" value="HNH"/>
    <property type="match status" value="1"/>
</dbReference>